<sequence>MSKRSSKKKGSSVFSCFSQQQVNEFKEGFQMMDADKDGILNKSDIRSAFDLIGKIVSDKELDEMLADAPGPINFTMLLSMFASRQSGEADDDDVIVAAFKAFDEGDGTMNSDSLRHSLMTWGEKFTAKEVDDAFDQFDIDDAGKIDLAGALELLVGGKKDDEGEAA</sequence>
<dbReference type="Gene3D" id="1.10.238.10">
    <property type="entry name" value="EF-hand"/>
    <property type="match status" value="2"/>
</dbReference>
<dbReference type="AlphaFoldDB" id="A0A6A4VYJ1"/>
<dbReference type="EMBL" id="VIIS01001546">
    <property type="protein sequence ID" value="KAF0296644.1"/>
    <property type="molecule type" value="Genomic_DNA"/>
</dbReference>
<evidence type="ECO:0000259" key="4">
    <source>
        <dbReference type="PROSITE" id="PS50222"/>
    </source>
</evidence>
<dbReference type="PROSITE" id="PS00018">
    <property type="entry name" value="EF_HAND_1"/>
    <property type="match status" value="1"/>
</dbReference>
<evidence type="ECO:0000313" key="5">
    <source>
        <dbReference type="EMBL" id="KAF0296644.1"/>
    </source>
</evidence>
<dbReference type="SUPFAM" id="SSF47473">
    <property type="entry name" value="EF-hand"/>
    <property type="match status" value="1"/>
</dbReference>
<dbReference type="InterPro" id="IPR050403">
    <property type="entry name" value="Myosin_RLC"/>
</dbReference>
<dbReference type="InterPro" id="IPR018247">
    <property type="entry name" value="EF_Hand_1_Ca_BS"/>
</dbReference>
<evidence type="ECO:0000256" key="2">
    <source>
        <dbReference type="ARBA" id="ARBA00022737"/>
    </source>
</evidence>
<dbReference type="EMBL" id="VIIS01001078">
    <property type="protein sequence ID" value="KAF0302233.1"/>
    <property type="molecule type" value="Genomic_DNA"/>
</dbReference>
<dbReference type="OrthoDB" id="429467at2759"/>
<dbReference type="PROSITE" id="PS50222">
    <property type="entry name" value="EF_HAND_2"/>
    <property type="match status" value="1"/>
</dbReference>
<proteinExistence type="predicted"/>
<organism evidence="5 7">
    <name type="scientific">Amphibalanus amphitrite</name>
    <name type="common">Striped barnacle</name>
    <name type="synonym">Balanus amphitrite</name>
    <dbReference type="NCBI Taxonomy" id="1232801"/>
    <lineage>
        <taxon>Eukaryota</taxon>
        <taxon>Metazoa</taxon>
        <taxon>Ecdysozoa</taxon>
        <taxon>Arthropoda</taxon>
        <taxon>Crustacea</taxon>
        <taxon>Multicrustacea</taxon>
        <taxon>Cirripedia</taxon>
        <taxon>Thoracica</taxon>
        <taxon>Thoracicalcarea</taxon>
        <taxon>Balanomorpha</taxon>
        <taxon>Balanoidea</taxon>
        <taxon>Balanidae</taxon>
        <taxon>Amphibalaninae</taxon>
        <taxon>Amphibalanus</taxon>
    </lineage>
</organism>
<keyword evidence="2" id="KW-0677">Repeat</keyword>
<dbReference type="Proteomes" id="UP000440578">
    <property type="component" value="Unassembled WGS sequence"/>
</dbReference>
<evidence type="ECO:0000313" key="6">
    <source>
        <dbReference type="EMBL" id="KAF0302233.1"/>
    </source>
</evidence>
<gene>
    <name evidence="5" type="primary">MLR_3</name>
    <name evidence="6" type="synonym">MLR_1</name>
    <name evidence="5" type="ORF">FJT64_005945</name>
    <name evidence="6" type="ORF">FJT64_025648</name>
</gene>
<dbReference type="GO" id="GO:0005509">
    <property type="term" value="F:calcium ion binding"/>
    <property type="evidence" value="ECO:0007669"/>
    <property type="project" value="InterPro"/>
</dbReference>
<dbReference type="InterPro" id="IPR002048">
    <property type="entry name" value="EF_hand_dom"/>
</dbReference>
<dbReference type="GO" id="GO:0009791">
    <property type="term" value="P:post-embryonic development"/>
    <property type="evidence" value="ECO:0007669"/>
    <property type="project" value="UniProtKB-ARBA"/>
</dbReference>
<comment type="caution">
    <text evidence="5">The sequence shown here is derived from an EMBL/GenBank/DDBJ whole genome shotgun (WGS) entry which is preliminary data.</text>
</comment>
<reference evidence="5 7" key="1">
    <citation type="submission" date="2019-07" db="EMBL/GenBank/DDBJ databases">
        <title>Draft genome assembly of a fouling barnacle, Amphibalanus amphitrite (Darwin, 1854): The first reference genome for Thecostraca.</title>
        <authorList>
            <person name="Kim W."/>
        </authorList>
    </citation>
    <scope>NUCLEOTIDE SEQUENCE [LARGE SCALE GENOMIC DNA]</scope>
    <source>
        <strain evidence="5">SNU_AA5</strain>
        <tissue evidence="5">Soma without cirri and trophi</tissue>
    </source>
</reference>
<name>A0A6A4VYJ1_AMPAM</name>
<evidence type="ECO:0000313" key="7">
    <source>
        <dbReference type="Proteomes" id="UP000440578"/>
    </source>
</evidence>
<evidence type="ECO:0000256" key="3">
    <source>
        <dbReference type="ARBA" id="ARBA00022837"/>
    </source>
</evidence>
<protein>
    <submittedName>
        <fullName evidence="5">Myosin regulatory light chain 2</fullName>
    </submittedName>
</protein>
<keyword evidence="3" id="KW-0106">Calcium</keyword>
<dbReference type="InterPro" id="IPR011992">
    <property type="entry name" value="EF-hand-dom_pair"/>
</dbReference>
<keyword evidence="1" id="KW-0479">Metal-binding</keyword>
<dbReference type="FunFam" id="1.10.238.10:FF:000007">
    <property type="entry name" value="Putative myosin regulatory light chain sqh"/>
    <property type="match status" value="1"/>
</dbReference>
<keyword evidence="7" id="KW-1185">Reference proteome</keyword>
<evidence type="ECO:0000256" key="1">
    <source>
        <dbReference type="ARBA" id="ARBA00022723"/>
    </source>
</evidence>
<dbReference type="PANTHER" id="PTHR23049">
    <property type="entry name" value="MYOSIN REGULATORY LIGHT CHAIN 2"/>
    <property type="match status" value="1"/>
</dbReference>
<feature type="domain" description="EF-hand" evidence="4">
    <location>
        <begin position="20"/>
        <end position="55"/>
    </location>
</feature>
<accession>A0A6A4VYJ1</accession>